<dbReference type="EMBL" id="CP073910">
    <property type="protein sequence ID" value="QUT04349.1"/>
    <property type="molecule type" value="Genomic_DNA"/>
</dbReference>
<accession>A0A975K3T8</accession>
<dbReference type="Proteomes" id="UP000681425">
    <property type="component" value="Chromosome"/>
</dbReference>
<sequence length="315" mass="37068">MPKLVINPRIPNPIRIIDYRHYCRAPEEKSEELARFYENGDLIVLKNYTFTAGRDTFNKVVLPNKRGKTKLFLHIDEKRHGEPPREKEWNSLKEQIENADVSIDEFKSAVGKANGDLMDLCESLFPFYHYKRRYCIYNLCEMLAHNLHFDSPEHAGDFTQLRVFVNLDNFPRIWRIGEKLEQVVDDCYDTGRLKDSIGKHPREFTRQTTRSAFGDRYESGAHRYSMHSIAFHPGEVWFLNPNMLAHEVVYGRRILDGAFLFDASYLRNPQRFYPRIVETLHKEHLGAAAYTWRKGTEKVRSHLRAILPTRIAPKR</sequence>
<keyword evidence="2" id="KW-1185">Reference proteome</keyword>
<dbReference type="RefSeq" id="WP_212608179.1">
    <property type="nucleotide sequence ID" value="NZ_CP073910.1"/>
</dbReference>
<dbReference type="InterPro" id="IPR021266">
    <property type="entry name" value="Kdo_hydroxlase"/>
</dbReference>
<dbReference type="AlphaFoldDB" id="A0A975K3T8"/>
<proteinExistence type="predicted"/>
<organism evidence="1 2">
    <name type="scientific">Sphingobium phenoxybenzoativorans</name>
    <dbReference type="NCBI Taxonomy" id="1592790"/>
    <lineage>
        <taxon>Bacteria</taxon>
        <taxon>Pseudomonadati</taxon>
        <taxon>Pseudomonadota</taxon>
        <taxon>Alphaproteobacteria</taxon>
        <taxon>Sphingomonadales</taxon>
        <taxon>Sphingomonadaceae</taxon>
        <taxon>Sphingobium</taxon>
    </lineage>
</organism>
<reference evidence="1" key="1">
    <citation type="submission" date="2021-04" db="EMBL/GenBank/DDBJ databases">
        <title>Isolation of p-tert-butylphenol degrading bacteria Sphingobium phenoxybenzoativorans Tas13 from active sludge.</title>
        <authorList>
            <person name="Li Y."/>
        </authorList>
    </citation>
    <scope>NUCLEOTIDE SEQUENCE</scope>
    <source>
        <strain evidence="1">Tas13</strain>
    </source>
</reference>
<evidence type="ECO:0000313" key="1">
    <source>
        <dbReference type="EMBL" id="QUT04349.1"/>
    </source>
</evidence>
<evidence type="ECO:0000313" key="2">
    <source>
        <dbReference type="Proteomes" id="UP000681425"/>
    </source>
</evidence>
<dbReference type="Pfam" id="PF11004">
    <property type="entry name" value="Kdo_hydroxy"/>
    <property type="match status" value="1"/>
</dbReference>
<dbReference type="KEGG" id="spph:KFK14_14890"/>
<gene>
    <name evidence="1" type="ORF">KFK14_14890</name>
</gene>
<name>A0A975K3T8_9SPHN</name>
<protein>
    <submittedName>
        <fullName evidence="1">Kdo hydroxylase family protein</fullName>
    </submittedName>
</protein>